<dbReference type="InterPro" id="IPR014757">
    <property type="entry name" value="Tscrpt_reg_IclR_C"/>
</dbReference>
<dbReference type="SUPFAM" id="SSF46785">
    <property type="entry name" value="Winged helix' DNA-binding domain"/>
    <property type="match status" value="1"/>
</dbReference>
<name>A0ABU4FFR3_9ACTN</name>
<sequence length="262" mass="28297">MTTAGAVRESGERPNSVLGKVSLILSAFGDDDYSLGLAELRSRTGIAKATVHRLCQELVATDFLERDGCNYRLGVRLYTMGLRSPQQRTLREAARPVIEGLAQTLDNAVILAIPHDSELLCVENLGTHRNHARSTADGRRLQLHSTAAGKLTLALLPEQYPLASVVPQMVRCTPHTLGPAQLPGELKRVREQDYAVEVEERRIGYLAVAVPVRGAGGAYLGALSVIAPTAGSRITRLLTALTQASSVITTRLARYDSLRAPL</sequence>
<dbReference type="EMBL" id="JAWMAJ010000094">
    <property type="protein sequence ID" value="MDV7219452.1"/>
    <property type="molecule type" value="Genomic_DNA"/>
</dbReference>
<reference evidence="6 7" key="1">
    <citation type="submission" date="2023-10" db="EMBL/GenBank/DDBJ databases">
        <title>Characterization of rhizosphere-enriched actinobacteria from wheat plants lab-grown on chernevaya soil.</title>
        <authorList>
            <person name="Tikhonova E.N."/>
            <person name="Konopkin A."/>
            <person name="Kravchenko I.K."/>
        </authorList>
    </citation>
    <scope>NUCLEOTIDE SEQUENCE [LARGE SCALE GENOMIC DNA]</scope>
    <source>
        <strain evidence="6 7">RR29</strain>
    </source>
</reference>
<organism evidence="6 7">
    <name type="scientific">Streptomyces prunicolor</name>
    <dbReference type="NCBI Taxonomy" id="67348"/>
    <lineage>
        <taxon>Bacteria</taxon>
        <taxon>Bacillati</taxon>
        <taxon>Actinomycetota</taxon>
        <taxon>Actinomycetes</taxon>
        <taxon>Kitasatosporales</taxon>
        <taxon>Streptomycetaceae</taxon>
        <taxon>Streptomyces</taxon>
    </lineage>
</organism>
<keyword evidence="7" id="KW-1185">Reference proteome</keyword>
<evidence type="ECO:0000256" key="3">
    <source>
        <dbReference type="ARBA" id="ARBA00023163"/>
    </source>
</evidence>
<dbReference type="PANTHER" id="PTHR30136">
    <property type="entry name" value="HELIX-TURN-HELIX TRANSCRIPTIONAL REGULATOR, ICLR FAMILY"/>
    <property type="match status" value="1"/>
</dbReference>
<evidence type="ECO:0000313" key="6">
    <source>
        <dbReference type="EMBL" id="MDV7219452.1"/>
    </source>
</evidence>
<evidence type="ECO:0000313" key="7">
    <source>
        <dbReference type="Proteomes" id="UP001187346"/>
    </source>
</evidence>
<comment type="caution">
    <text evidence="6">The sequence shown here is derived from an EMBL/GenBank/DDBJ whole genome shotgun (WGS) entry which is preliminary data.</text>
</comment>
<dbReference type="PROSITE" id="PS51078">
    <property type="entry name" value="ICLR_ED"/>
    <property type="match status" value="1"/>
</dbReference>
<dbReference type="InterPro" id="IPR050707">
    <property type="entry name" value="HTH_MetabolicPath_Reg"/>
</dbReference>
<dbReference type="InterPro" id="IPR005471">
    <property type="entry name" value="Tscrpt_reg_IclR_N"/>
</dbReference>
<dbReference type="InterPro" id="IPR036390">
    <property type="entry name" value="WH_DNA-bd_sf"/>
</dbReference>
<dbReference type="Gene3D" id="1.10.10.10">
    <property type="entry name" value="Winged helix-like DNA-binding domain superfamily/Winged helix DNA-binding domain"/>
    <property type="match status" value="1"/>
</dbReference>
<dbReference type="Gene3D" id="3.30.450.40">
    <property type="match status" value="1"/>
</dbReference>
<evidence type="ECO:0000256" key="2">
    <source>
        <dbReference type="ARBA" id="ARBA00023125"/>
    </source>
</evidence>
<keyword evidence="1" id="KW-0805">Transcription regulation</keyword>
<dbReference type="Pfam" id="PF01614">
    <property type="entry name" value="IclR_C"/>
    <property type="match status" value="1"/>
</dbReference>
<dbReference type="SUPFAM" id="SSF55781">
    <property type="entry name" value="GAF domain-like"/>
    <property type="match status" value="1"/>
</dbReference>
<dbReference type="Pfam" id="PF09339">
    <property type="entry name" value="HTH_IclR"/>
    <property type="match status" value="1"/>
</dbReference>
<evidence type="ECO:0000256" key="1">
    <source>
        <dbReference type="ARBA" id="ARBA00023015"/>
    </source>
</evidence>
<dbReference type="SMART" id="SM00346">
    <property type="entry name" value="HTH_ICLR"/>
    <property type="match status" value="1"/>
</dbReference>
<evidence type="ECO:0000259" key="4">
    <source>
        <dbReference type="PROSITE" id="PS51077"/>
    </source>
</evidence>
<dbReference type="PROSITE" id="PS51077">
    <property type="entry name" value="HTH_ICLR"/>
    <property type="match status" value="1"/>
</dbReference>
<keyword evidence="2" id="KW-0238">DNA-binding</keyword>
<feature type="domain" description="HTH iclR-type" evidence="4">
    <location>
        <begin position="15"/>
        <end position="75"/>
    </location>
</feature>
<gene>
    <name evidence="6" type="ORF">R5A26_26290</name>
</gene>
<evidence type="ECO:0000259" key="5">
    <source>
        <dbReference type="PROSITE" id="PS51078"/>
    </source>
</evidence>
<protein>
    <submittedName>
        <fullName evidence="6">IclR family transcriptional regulator</fullName>
    </submittedName>
</protein>
<dbReference type="InterPro" id="IPR029016">
    <property type="entry name" value="GAF-like_dom_sf"/>
</dbReference>
<accession>A0ABU4FFR3</accession>
<feature type="domain" description="IclR-ED" evidence="5">
    <location>
        <begin position="76"/>
        <end position="254"/>
    </location>
</feature>
<dbReference type="PANTHER" id="PTHR30136:SF24">
    <property type="entry name" value="HTH-TYPE TRANSCRIPTIONAL REPRESSOR ALLR"/>
    <property type="match status" value="1"/>
</dbReference>
<proteinExistence type="predicted"/>
<dbReference type="RefSeq" id="WP_317773375.1">
    <property type="nucleotide sequence ID" value="NZ_JAWMAJ010000094.1"/>
</dbReference>
<dbReference type="InterPro" id="IPR036388">
    <property type="entry name" value="WH-like_DNA-bd_sf"/>
</dbReference>
<dbReference type="Proteomes" id="UP001187346">
    <property type="component" value="Unassembled WGS sequence"/>
</dbReference>
<keyword evidence="3" id="KW-0804">Transcription</keyword>